<dbReference type="RefSeq" id="WP_188567722.1">
    <property type="nucleotide sequence ID" value="NZ_BMED01000004.1"/>
</dbReference>
<reference evidence="1" key="2">
    <citation type="submission" date="2020-09" db="EMBL/GenBank/DDBJ databases">
        <authorList>
            <person name="Sun Q."/>
            <person name="Zhou Y."/>
        </authorList>
    </citation>
    <scope>NUCLEOTIDE SEQUENCE</scope>
    <source>
        <strain evidence="1">CGMCC 1.10998</strain>
    </source>
</reference>
<protein>
    <submittedName>
        <fullName evidence="1">Uncharacterized protein</fullName>
    </submittedName>
</protein>
<keyword evidence="2" id="KW-1185">Reference proteome</keyword>
<reference evidence="1" key="1">
    <citation type="journal article" date="2014" name="Int. J. Syst. Evol. Microbiol.">
        <title>Complete genome sequence of Corynebacterium casei LMG S-19264T (=DSM 44701T), isolated from a smear-ripened cheese.</title>
        <authorList>
            <consortium name="US DOE Joint Genome Institute (JGI-PGF)"/>
            <person name="Walter F."/>
            <person name="Albersmeier A."/>
            <person name="Kalinowski J."/>
            <person name="Ruckert C."/>
        </authorList>
    </citation>
    <scope>NUCLEOTIDE SEQUENCE</scope>
    <source>
        <strain evidence="1">CGMCC 1.10998</strain>
    </source>
</reference>
<name>A0A916XP16_9BURK</name>
<sequence length="71" mass="8030">MGVDIPGIELAKRMFQLHGADWGDNYCIMLRQYAQMLSVVRYPSSHVIAMKAFSSVHQWVDAPRKGESMCA</sequence>
<comment type="caution">
    <text evidence="1">The sequence shown here is derived from an EMBL/GenBank/DDBJ whole genome shotgun (WGS) entry which is preliminary data.</text>
</comment>
<organism evidence="1 2">
    <name type="scientific">Undibacterium terreum</name>
    <dbReference type="NCBI Taxonomy" id="1224302"/>
    <lineage>
        <taxon>Bacteria</taxon>
        <taxon>Pseudomonadati</taxon>
        <taxon>Pseudomonadota</taxon>
        <taxon>Betaproteobacteria</taxon>
        <taxon>Burkholderiales</taxon>
        <taxon>Oxalobacteraceae</taxon>
        <taxon>Undibacterium</taxon>
    </lineage>
</organism>
<proteinExistence type="predicted"/>
<evidence type="ECO:0000313" key="2">
    <source>
        <dbReference type="Proteomes" id="UP000637423"/>
    </source>
</evidence>
<evidence type="ECO:0000313" key="1">
    <source>
        <dbReference type="EMBL" id="GGC87361.1"/>
    </source>
</evidence>
<dbReference type="Proteomes" id="UP000637423">
    <property type="component" value="Unassembled WGS sequence"/>
</dbReference>
<dbReference type="EMBL" id="BMED01000004">
    <property type="protein sequence ID" value="GGC87361.1"/>
    <property type="molecule type" value="Genomic_DNA"/>
</dbReference>
<dbReference type="AlphaFoldDB" id="A0A916XP16"/>
<accession>A0A916XP16</accession>
<gene>
    <name evidence="1" type="ORF">GCM10011396_38260</name>
</gene>